<accession>A0A151AJX4</accession>
<dbReference type="PATRIC" id="fig|1008153.3.peg.599"/>
<comment type="caution">
    <text evidence="2">The sequence shown here is derived from an EMBL/GenBank/DDBJ whole genome shotgun (WGS) entry which is preliminary data.</text>
</comment>
<protein>
    <submittedName>
        <fullName evidence="2">Uncharacterized protein</fullName>
    </submittedName>
</protein>
<evidence type="ECO:0000313" key="3">
    <source>
        <dbReference type="Proteomes" id="UP000075321"/>
    </source>
</evidence>
<proteinExistence type="predicted"/>
<organism evidence="2 3">
    <name type="scientific">Halalkalicoccus paucihalophilus</name>
    <dbReference type="NCBI Taxonomy" id="1008153"/>
    <lineage>
        <taxon>Archaea</taxon>
        <taxon>Methanobacteriati</taxon>
        <taxon>Methanobacteriota</taxon>
        <taxon>Stenosarchaea group</taxon>
        <taxon>Halobacteria</taxon>
        <taxon>Halobacteriales</taxon>
        <taxon>Halococcaceae</taxon>
        <taxon>Halalkalicoccus</taxon>
    </lineage>
</organism>
<feature type="compositionally biased region" description="Basic and acidic residues" evidence="1">
    <location>
        <begin position="154"/>
        <end position="168"/>
    </location>
</feature>
<feature type="region of interest" description="Disordered" evidence="1">
    <location>
        <begin position="75"/>
        <end position="279"/>
    </location>
</feature>
<feature type="compositionally biased region" description="Basic and acidic residues" evidence="1">
    <location>
        <begin position="261"/>
        <end position="279"/>
    </location>
</feature>
<dbReference type="RefSeq" id="WP_066379285.1">
    <property type="nucleotide sequence ID" value="NZ_LTAZ01000001.1"/>
</dbReference>
<feature type="region of interest" description="Disordered" evidence="1">
    <location>
        <begin position="1"/>
        <end position="22"/>
    </location>
</feature>
<name>A0A151AJX4_9EURY</name>
<keyword evidence="3" id="KW-1185">Reference proteome</keyword>
<dbReference type="AlphaFoldDB" id="A0A151AJX4"/>
<feature type="compositionally biased region" description="Basic and acidic residues" evidence="1">
    <location>
        <begin position="113"/>
        <end position="133"/>
    </location>
</feature>
<evidence type="ECO:0000313" key="2">
    <source>
        <dbReference type="EMBL" id="KYH27924.1"/>
    </source>
</evidence>
<feature type="compositionally biased region" description="Basic and acidic residues" evidence="1">
    <location>
        <begin position="185"/>
        <end position="217"/>
    </location>
</feature>
<feature type="region of interest" description="Disordered" evidence="1">
    <location>
        <begin position="34"/>
        <end position="63"/>
    </location>
</feature>
<reference evidence="2 3" key="1">
    <citation type="submission" date="2016-02" db="EMBL/GenBank/DDBJ databases">
        <title>Genome sequence of Halalkalicoccus paucihalophilus DSM 24557.</title>
        <authorList>
            <person name="Poehlein A."/>
            <person name="Daniel R."/>
        </authorList>
    </citation>
    <scope>NUCLEOTIDE SEQUENCE [LARGE SCALE GENOMIC DNA]</scope>
    <source>
        <strain evidence="2 3">DSM 24557</strain>
    </source>
</reference>
<dbReference type="EMBL" id="LTAZ01000001">
    <property type="protein sequence ID" value="KYH27924.1"/>
    <property type="molecule type" value="Genomic_DNA"/>
</dbReference>
<feature type="compositionally biased region" description="Acidic residues" evidence="1">
    <location>
        <begin position="134"/>
        <end position="151"/>
    </location>
</feature>
<sequence length="279" mass="29314">MAHDDRTQPTEGDTGKAVIDSTGEEIGIVSAVEGGTIHVETDPGLTGNIKATLGWGDTEGTQSVEPVHVSEITDDAVHLGATDSTVTDVDDAEYGERSDTTPDPTAETGTGTGHEDASTDRDDLPLEERRDDPIDGDLSGDETAAEMDDAGDPTTDRTTGETGRDERGVPSGEDDPAGDAVGGMDGRDANERPPGAEDSAGRDDVQDAQLDELRGTEDVQDPVPEEPRDTEDIRENAEELDPESDADPEDQPSSAEATTRGAEEDADLGRDDDPDERSS</sequence>
<dbReference type="OrthoDB" id="270082at2157"/>
<dbReference type="Proteomes" id="UP000075321">
    <property type="component" value="Unassembled WGS sequence"/>
</dbReference>
<gene>
    <name evidence="2" type="ORF">HAPAU_05990</name>
</gene>
<evidence type="ECO:0000256" key="1">
    <source>
        <dbReference type="SAM" id="MobiDB-lite"/>
    </source>
</evidence>
<feature type="compositionally biased region" description="Acidic residues" evidence="1">
    <location>
        <begin position="238"/>
        <end position="250"/>
    </location>
</feature>
<feature type="compositionally biased region" description="Basic and acidic residues" evidence="1">
    <location>
        <begin position="225"/>
        <end position="237"/>
    </location>
</feature>